<dbReference type="InterPro" id="IPR026444">
    <property type="entry name" value="Secre_tail"/>
</dbReference>
<feature type="domain" description="LTD" evidence="3">
    <location>
        <begin position="1312"/>
        <end position="1475"/>
    </location>
</feature>
<dbReference type="Proteomes" id="UP000256924">
    <property type="component" value="Unassembled WGS sequence"/>
</dbReference>
<proteinExistence type="predicted"/>
<evidence type="ECO:0000313" key="5">
    <source>
        <dbReference type="Proteomes" id="UP000256924"/>
    </source>
</evidence>
<dbReference type="PROSITE" id="PS51841">
    <property type="entry name" value="LTD"/>
    <property type="match status" value="1"/>
</dbReference>
<feature type="signal peptide" evidence="2">
    <location>
        <begin position="1"/>
        <end position="22"/>
    </location>
</feature>
<dbReference type="Pfam" id="PF00932">
    <property type="entry name" value="LTD"/>
    <property type="match status" value="1"/>
</dbReference>
<comment type="caution">
    <text evidence="4">The sequence shown here is derived from an EMBL/GenBank/DDBJ whole genome shotgun (WGS) entry which is preliminary data.</text>
</comment>
<dbReference type="InterPro" id="IPR014867">
    <property type="entry name" value="Spore_coat_CotH_CotH2/3/7"/>
</dbReference>
<feature type="chain" id="PRO_5017727087" description="LTD domain-containing protein" evidence="2">
    <location>
        <begin position="23"/>
        <end position="1579"/>
    </location>
</feature>
<evidence type="ECO:0000256" key="2">
    <source>
        <dbReference type="SAM" id="SignalP"/>
    </source>
</evidence>
<dbReference type="InterPro" id="IPR026876">
    <property type="entry name" value="Fn3_assoc_repeat"/>
</dbReference>
<gene>
    <name evidence="4" type="ORF">DRF68_19535</name>
</gene>
<dbReference type="RefSeq" id="WP_116100017.1">
    <property type="nucleotide sequence ID" value="NZ_QNVU01000067.1"/>
</dbReference>
<name>A0A3D9AHK3_9FLAO</name>
<dbReference type="InterPro" id="IPR036415">
    <property type="entry name" value="Lamin_tail_dom_sf"/>
</dbReference>
<dbReference type="Pfam" id="PF13287">
    <property type="entry name" value="Fn3_assoc"/>
    <property type="match status" value="1"/>
</dbReference>
<dbReference type="EMBL" id="QNVU01000067">
    <property type="protein sequence ID" value="REC40820.1"/>
    <property type="molecule type" value="Genomic_DNA"/>
</dbReference>
<reference evidence="4 5" key="1">
    <citation type="journal article" date="2004" name="Emerg. Infect. Dis.">
        <title>Amoebae-resisting bacteria isolated from human nasal swabs by amoebal coculture.</title>
        <authorList>
            <person name="Greub G."/>
            <person name="La Scola B."/>
            <person name="Raoult D."/>
        </authorList>
    </citation>
    <scope>NUCLEOTIDE SEQUENCE [LARGE SCALE GENOMIC DNA]</scope>
    <source>
        <strain evidence="4 5">CCUG 51329</strain>
    </source>
</reference>
<dbReference type="Gene3D" id="2.60.40.1260">
    <property type="entry name" value="Lamin Tail domain"/>
    <property type="match status" value="1"/>
</dbReference>
<dbReference type="SUPFAM" id="SSF74853">
    <property type="entry name" value="Lamin A/C globular tail domain"/>
    <property type="match status" value="1"/>
</dbReference>
<evidence type="ECO:0000256" key="1">
    <source>
        <dbReference type="ARBA" id="ARBA00022729"/>
    </source>
</evidence>
<dbReference type="Pfam" id="PF18962">
    <property type="entry name" value="Por_Secre_tail"/>
    <property type="match status" value="1"/>
</dbReference>
<evidence type="ECO:0000313" key="4">
    <source>
        <dbReference type="EMBL" id="REC40820.1"/>
    </source>
</evidence>
<protein>
    <recommendedName>
        <fullName evidence="3">LTD domain-containing protein</fullName>
    </recommendedName>
</protein>
<dbReference type="InterPro" id="IPR001322">
    <property type="entry name" value="Lamin_tail_dom"/>
</dbReference>
<accession>A0A3D9AHK3</accession>
<keyword evidence="5" id="KW-1185">Reference proteome</keyword>
<organism evidence="4 5">
    <name type="scientific">Candidatus Chryseobacterium massiliense</name>
    <dbReference type="NCBI Taxonomy" id="204089"/>
    <lineage>
        <taxon>Bacteria</taxon>
        <taxon>Pseudomonadati</taxon>
        <taxon>Bacteroidota</taxon>
        <taxon>Flavobacteriia</taxon>
        <taxon>Flavobacteriales</taxon>
        <taxon>Weeksellaceae</taxon>
        <taxon>Chryseobacterium group</taxon>
        <taxon>Chryseobacterium</taxon>
    </lineage>
</organism>
<sequence length="1579" mass="174474">MKTKMLLMALCFSCFVFSQSQYQTEISSQSNDAEVLANNTVSFDSSDLELSGKDGTNLQETFLYFNDITLPSDAVVNNVYLIFYGDEVSTNSTTLKITGEIGSSLPYPASTASSTGLNLKSRNYSSNFVEWITNGCQANQKYQSPDLKNIFSEMFPGTVNSANISFRIKGNAQGDFTVKSFSGGTGYRPKLVILYTTNTTTISATITSGTNDAEQILTTGNLNLGEAALELGGKSGTSPQITGLRFENIQIPPAAEITNAYIELYSYGTSPNNAELTFRTELGNSAAYTTAVNHISARNYSLRKVKWITVPWSVANVKYKTADLKEIIDEARLSGWQSGQPIAFKIEGNEGNATVWSREASSTYQPRLVIEYKNNGSGPAVGAIPLEETFKTYIIKNENDAEQILPTGNMDLGSGILELGGKYGATPQTTGLRFENIQIPSGAYIQDAYLEFYAYGNNTTNAKIKIYTENTNSQIYTSALQDITKRDYSTIFIDWNTGTWISNTKYRTPNLRNIIDEIRMNGWSSGNSLAFKIESESGGAAVYSKNGSLSYQPRLVIEYLNNNAGPKIEGIETDPANMTQLYINEISSEGTLVQSEDWIELYNAHDYPVYFANQNSGVYLSDKNGNRTLSELRNVYIPAKGYGIFIADSDPAKGSNHLNFGLSSDGETLYLSRKVNGNLIEQDVLPFTSIPFNQSFGRISDGNGTFVNFITPTYKASNNGGKRRLDLTLSKERGVYSDGFDLSVPVQTGTTVRYTLDGKTPSVTIGTVYIAPIEINKTSVVKFYAYDANGNNSGVVAHTYILKNNYANENTSGGYNQWIYKSNITADEYAQAIGEVPVVSISMNSEPTATWTEASVEYIDNNVYAGRKNFFSNSMTKRFGQESLGFYNPNIKFKFNSDSGVKKAKYPFFDSYPNDAFEVPEKTQTIELKQGQDNASRNVFNLGFMRYSEKVSMELQKEMGKYALNTRFIHLFINGKYRGLKTMRNDFNTNNLEETFGDDDDNYTKVNLQDGYFTNGIVETGDGNQAIWDNIRNLASAKKFQEFKKFVDVDDLIKFQIMFMFTDTENEAVAITHNDPNIMKAKFMINDTDGSFFGGITYSSADTAMPARSFAGGGGNYKYKWILNESKNGPGGIFGQFMGSNTNAATGNLEFKTLVKDAVLKYIGSASGNFAGASGAPLSVLRVQQKIQSVMIELDRLYKLDAAYMGYTSNVYSQWKNVDGPRIIAQVPERVSFSLQKWMEYNMAHTLNAADIPTAGIIKTTETIKMVNPNANTLLYYTTNGTDPMGNDGTISSAALLYNGEFNLPTGTYAVVTRPFTTNNWGPKFSKTIKIEELNEGKFMITGINYKPQSNSDAEFILISNPGGSEIDVSGYTISDAVSYTFPQGFKIAQNQTIMLAKNPALISGFDLINKYQWTSGSLSNSGEPITFKDVSGNIMDYVYYGVNSPWPTQANGLGSYLKLISEDMDNSLPESWKDDSLLNPASRLYAQKENSQKKSPHDISAENLKEIKVYPNPMKEKLLVILNEKSTVSVYNIAGQTIKTQVLEAGTNTINVSGLSSGGYIIRIQGEKENKTFKMIKE</sequence>
<dbReference type="Pfam" id="PF08757">
    <property type="entry name" value="CotH"/>
    <property type="match status" value="1"/>
</dbReference>
<keyword evidence="1 2" id="KW-0732">Signal</keyword>
<dbReference type="NCBIfam" id="TIGR04183">
    <property type="entry name" value="Por_Secre_tail"/>
    <property type="match status" value="1"/>
</dbReference>
<evidence type="ECO:0000259" key="3">
    <source>
        <dbReference type="PROSITE" id="PS51841"/>
    </source>
</evidence>